<dbReference type="PANTHER" id="PTHR46825">
    <property type="entry name" value="D-ALANYL-D-ALANINE-CARBOXYPEPTIDASE/ENDOPEPTIDASE AMPH"/>
    <property type="match status" value="1"/>
</dbReference>
<dbReference type="AlphaFoldDB" id="A0AA39XRQ3"/>
<dbReference type="SUPFAM" id="SSF56601">
    <property type="entry name" value="beta-lactamase/transpeptidase-like"/>
    <property type="match status" value="1"/>
</dbReference>
<comment type="caution">
    <text evidence="3">The sequence shown here is derived from an EMBL/GenBank/DDBJ whole genome shotgun (WGS) entry which is preliminary data.</text>
</comment>
<dbReference type="Gene3D" id="3.40.710.10">
    <property type="entry name" value="DD-peptidase/beta-lactamase superfamily"/>
    <property type="match status" value="1"/>
</dbReference>
<dbReference type="InterPro" id="IPR001466">
    <property type="entry name" value="Beta-lactam-related"/>
</dbReference>
<dbReference type="PANTHER" id="PTHR46825:SF14">
    <property type="entry name" value="BETA-LACTAMASE-RELATED DOMAIN-CONTAINING PROTEIN"/>
    <property type="match status" value="1"/>
</dbReference>
<dbReference type="InterPro" id="IPR012338">
    <property type="entry name" value="Beta-lactam/transpept-like"/>
</dbReference>
<evidence type="ECO:0000313" key="3">
    <source>
        <dbReference type="EMBL" id="KAK0638999.1"/>
    </source>
</evidence>
<dbReference type="EMBL" id="JAULSV010000007">
    <property type="protein sequence ID" value="KAK0638999.1"/>
    <property type="molecule type" value="Genomic_DNA"/>
</dbReference>
<dbReference type="Gene3D" id="2.40.128.600">
    <property type="match status" value="1"/>
</dbReference>
<dbReference type="Pfam" id="PF00144">
    <property type="entry name" value="Beta-lactamase"/>
    <property type="match status" value="1"/>
</dbReference>
<protein>
    <submittedName>
        <fullName evidence="3">Beta-lactamase/transpeptidase-like protein</fullName>
    </submittedName>
</protein>
<comment type="similarity">
    <text evidence="1">Belongs to the peptidase S12 family.</text>
</comment>
<organism evidence="3 4">
    <name type="scientific">Cercophora newfieldiana</name>
    <dbReference type="NCBI Taxonomy" id="92897"/>
    <lineage>
        <taxon>Eukaryota</taxon>
        <taxon>Fungi</taxon>
        <taxon>Dikarya</taxon>
        <taxon>Ascomycota</taxon>
        <taxon>Pezizomycotina</taxon>
        <taxon>Sordariomycetes</taxon>
        <taxon>Sordariomycetidae</taxon>
        <taxon>Sordariales</taxon>
        <taxon>Lasiosphaeriaceae</taxon>
        <taxon>Cercophora</taxon>
    </lineage>
</organism>
<dbReference type="Proteomes" id="UP001174936">
    <property type="component" value="Unassembled WGS sequence"/>
</dbReference>
<gene>
    <name evidence="3" type="ORF">B0T16DRAFT_360201</name>
</gene>
<proteinExistence type="inferred from homology"/>
<feature type="domain" description="Beta-lactamase-related" evidence="2">
    <location>
        <begin position="23"/>
        <end position="373"/>
    </location>
</feature>
<evidence type="ECO:0000313" key="4">
    <source>
        <dbReference type="Proteomes" id="UP001174936"/>
    </source>
</evidence>
<sequence length="529" mass="58170">MASFNSWFRFGPNRSLEIEQICKTSGVAGACVLVVDHGETVFQHNFGFRDVAKKEPVDADTIFHIASLTKGFTGACIDTLRAQGKLSLSDPIQKHLPDAVNRDAFASKAVIADLLGHRTGLQKADAMWLGAEGELMFDRAQTTAIYNSLRPQVSLRSGFHYGNIPYGLLGELISTVAGQPYHKYLKETILDPLGMTRTIVTKENGLPENSSLAYSTLDNREAHNVPLPGSSGSVALGAAGGLLSTGNDMAKYSKALMKAWRASSEPEKACGTVFADVSWIFAPLQIMETPALREKSYASGWARSQLPMALGDIGVNPAFVGKMPVVGEGMKSRLTLWHQGSLIGATSFIMLLPETESAVIVLTNTMALNDAADWIGQLLVQSLLDPPIRHDYVQLASESADRAIKMYAELTQKVDEGRKPGGPIRPSSQYVGTYLGFRGNFRVVVVEGEDGLEVRFQGRESQGFRLQHHHDDTFTWFITFNEQIRRALFISYNPNLYMIWFKHEGEKGVTSLNWAFDSGIPEGEDFLRE</sequence>
<name>A0AA39XRQ3_9PEZI</name>
<evidence type="ECO:0000256" key="1">
    <source>
        <dbReference type="ARBA" id="ARBA00038215"/>
    </source>
</evidence>
<keyword evidence="4" id="KW-1185">Reference proteome</keyword>
<accession>A0AA39XRQ3</accession>
<evidence type="ECO:0000259" key="2">
    <source>
        <dbReference type="Pfam" id="PF00144"/>
    </source>
</evidence>
<dbReference type="InterPro" id="IPR050491">
    <property type="entry name" value="AmpC-like"/>
</dbReference>
<reference evidence="3" key="1">
    <citation type="submission" date="2023-06" db="EMBL/GenBank/DDBJ databases">
        <title>Genome-scale phylogeny and comparative genomics of the fungal order Sordariales.</title>
        <authorList>
            <consortium name="Lawrence Berkeley National Laboratory"/>
            <person name="Hensen N."/>
            <person name="Bonometti L."/>
            <person name="Westerberg I."/>
            <person name="Brannstrom I.O."/>
            <person name="Guillou S."/>
            <person name="Cros-Aarteil S."/>
            <person name="Calhoun S."/>
            <person name="Haridas S."/>
            <person name="Kuo A."/>
            <person name="Mondo S."/>
            <person name="Pangilinan J."/>
            <person name="Riley R."/>
            <person name="Labutti K."/>
            <person name="Andreopoulos B."/>
            <person name="Lipzen A."/>
            <person name="Chen C."/>
            <person name="Yanf M."/>
            <person name="Daum C."/>
            <person name="Ng V."/>
            <person name="Clum A."/>
            <person name="Steindorff A."/>
            <person name="Ohm R."/>
            <person name="Martin F."/>
            <person name="Silar P."/>
            <person name="Natvig D."/>
            <person name="Lalanne C."/>
            <person name="Gautier V."/>
            <person name="Ament-Velasquez S.L."/>
            <person name="Kruys A."/>
            <person name="Hutchinson M.I."/>
            <person name="Powell A.J."/>
            <person name="Barry K."/>
            <person name="Miller A.N."/>
            <person name="Grigoriev I.V."/>
            <person name="Debuchy R."/>
            <person name="Gladieux P."/>
            <person name="Thoren M.H."/>
            <person name="Johannesson H."/>
        </authorList>
    </citation>
    <scope>NUCLEOTIDE SEQUENCE</scope>
    <source>
        <strain evidence="3">SMH2532-1</strain>
    </source>
</reference>